<evidence type="ECO:0000256" key="4">
    <source>
        <dbReference type="ARBA" id="ARBA00022679"/>
    </source>
</evidence>
<dbReference type="RefSeq" id="WP_260748328.1">
    <property type="nucleotide sequence ID" value="NZ_CP092109.1"/>
</dbReference>
<keyword evidence="8" id="KW-0902">Two-component regulatory system</keyword>
<feature type="transmembrane region" description="Helical" evidence="9">
    <location>
        <begin position="176"/>
        <end position="198"/>
    </location>
</feature>
<dbReference type="Gene3D" id="3.30.450.20">
    <property type="entry name" value="PAS domain"/>
    <property type="match status" value="1"/>
</dbReference>
<evidence type="ECO:0000259" key="10">
    <source>
        <dbReference type="PROSITE" id="PS50109"/>
    </source>
</evidence>
<dbReference type="GO" id="GO:0005524">
    <property type="term" value="F:ATP binding"/>
    <property type="evidence" value="ECO:0007669"/>
    <property type="project" value="UniProtKB-KW"/>
</dbReference>
<evidence type="ECO:0000256" key="7">
    <source>
        <dbReference type="ARBA" id="ARBA00022840"/>
    </source>
</evidence>
<evidence type="ECO:0000256" key="2">
    <source>
        <dbReference type="ARBA" id="ARBA00012438"/>
    </source>
</evidence>
<dbReference type="Pfam" id="PF02518">
    <property type="entry name" value="HATPase_c"/>
    <property type="match status" value="1"/>
</dbReference>
<dbReference type="CDD" id="cd00082">
    <property type="entry name" value="HisKA"/>
    <property type="match status" value="1"/>
</dbReference>
<comment type="catalytic activity">
    <reaction evidence="1">
        <text>ATP + protein L-histidine = ADP + protein N-phospho-L-histidine.</text>
        <dbReference type="EC" id="2.7.13.3"/>
    </reaction>
</comment>
<dbReference type="EMBL" id="CP092109">
    <property type="protein sequence ID" value="UWZ79975.1"/>
    <property type="molecule type" value="Genomic_DNA"/>
</dbReference>
<proteinExistence type="predicted"/>
<organism evidence="11 12">
    <name type="scientific">Geoalkalibacter halelectricus</name>
    <dbReference type="NCBI Taxonomy" id="2847045"/>
    <lineage>
        <taxon>Bacteria</taxon>
        <taxon>Pseudomonadati</taxon>
        <taxon>Thermodesulfobacteriota</taxon>
        <taxon>Desulfuromonadia</taxon>
        <taxon>Desulfuromonadales</taxon>
        <taxon>Geoalkalibacteraceae</taxon>
        <taxon>Geoalkalibacter</taxon>
    </lineage>
</organism>
<keyword evidence="6" id="KW-0418">Kinase</keyword>
<dbReference type="Gene3D" id="3.30.565.10">
    <property type="entry name" value="Histidine kinase-like ATPase, C-terminal domain"/>
    <property type="match status" value="1"/>
</dbReference>
<sequence length="557" mass="60579">MSDWLIPSQIASLCGSAVLVVVFASLFARDRKPHLALWAWCWAFYALCFALALTAAAFPRADALLSARELSLVVSSLLLVAGGHAFVGRKLPRFWQALALLATLWTPLALSTGSLVHLLPVYLFHALVAITTGLLILRATEFYAFGRYLTGGVLILWGLHRANYPLLASIPEIAPWGFLLGAFFSFASAGGIILIHFARACDAAEDSRRLSQTLLDAIADPLVLLSADLRVQWSNQGAWRHLSPALETPAGRRCFELWRGRDQPCRPCPARSSFDTGTSADLQLETEDGRNWAVRAFPVPGKAPGKVVGVILHFEDQAPKRESSRQAQLAALGELSAGVAHEINNPINGIINYAELLGDTLPPAGSEADLARRIGSEAERIATIVRNLLRFARDSREDKEAVLLYEILLDTLVLFEAQLRRHGVETLIDMAPDLPAVRVHPEQIQQVFLNLLSNALFALNEKFAVGAAGKQIEISATRIEEEGQALLRTCIHDRGAGIAVEHLAKVMNPFFTTKPPGKGTGLGLSISHGIVRDHGGRLAIESHAGEWTRVTLDLPCA</sequence>
<protein>
    <recommendedName>
        <fullName evidence="2">histidine kinase</fullName>
        <ecNumber evidence="2">2.7.13.3</ecNumber>
    </recommendedName>
</protein>
<dbReference type="PANTHER" id="PTHR43065">
    <property type="entry name" value="SENSOR HISTIDINE KINASE"/>
    <property type="match status" value="1"/>
</dbReference>
<dbReference type="Pfam" id="PF00512">
    <property type="entry name" value="HisKA"/>
    <property type="match status" value="1"/>
</dbReference>
<dbReference type="InterPro" id="IPR004358">
    <property type="entry name" value="Sig_transdc_His_kin-like_C"/>
</dbReference>
<keyword evidence="12" id="KW-1185">Reference proteome</keyword>
<dbReference type="InterPro" id="IPR003594">
    <property type="entry name" value="HATPase_dom"/>
</dbReference>
<keyword evidence="9" id="KW-0472">Membrane</keyword>
<dbReference type="InterPro" id="IPR036890">
    <property type="entry name" value="HATPase_C_sf"/>
</dbReference>
<evidence type="ECO:0000256" key="9">
    <source>
        <dbReference type="SAM" id="Phobius"/>
    </source>
</evidence>
<dbReference type="Gene3D" id="1.10.287.130">
    <property type="match status" value="1"/>
</dbReference>
<dbReference type="InterPro" id="IPR035965">
    <property type="entry name" value="PAS-like_dom_sf"/>
</dbReference>
<evidence type="ECO:0000256" key="3">
    <source>
        <dbReference type="ARBA" id="ARBA00022553"/>
    </source>
</evidence>
<dbReference type="SUPFAM" id="SSF55874">
    <property type="entry name" value="ATPase domain of HSP90 chaperone/DNA topoisomerase II/histidine kinase"/>
    <property type="match status" value="1"/>
</dbReference>
<dbReference type="SUPFAM" id="SSF47384">
    <property type="entry name" value="Homodimeric domain of signal transducing histidine kinase"/>
    <property type="match status" value="1"/>
</dbReference>
<dbReference type="PRINTS" id="PR00344">
    <property type="entry name" value="BCTRLSENSOR"/>
</dbReference>
<keyword evidence="5" id="KW-0547">Nucleotide-binding</keyword>
<feature type="transmembrane region" description="Helical" evidence="9">
    <location>
        <begin position="144"/>
        <end position="164"/>
    </location>
</feature>
<dbReference type="SMART" id="SM00387">
    <property type="entry name" value="HATPase_c"/>
    <property type="match status" value="1"/>
</dbReference>
<dbReference type="SUPFAM" id="SSF55785">
    <property type="entry name" value="PYP-like sensor domain (PAS domain)"/>
    <property type="match status" value="1"/>
</dbReference>
<evidence type="ECO:0000313" key="12">
    <source>
        <dbReference type="Proteomes" id="UP001060414"/>
    </source>
</evidence>
<evidence type="ECO:0000313" key="11">
    <source>
        <dbReference type="EMBL" id="UWZ79975.1"/>
    </source>
</evidence>
<gene>
    <name evidence="11" type="ORF">L9S41_00915</name>
</gene>
<keyword evidence="9" id="KW-1133">Transmembrane helix</keyword>
<evidence type="ECO:0000256" key="1">
    <source>
        <dbReference type="ARBA" id="ARBA00000085"/>
    </source>
</evidence>
<dbReference type="InterPro" id="IPR005467">
    <property type="entry name" value="His_kinase_dom"/>
</dbReference>
<dbReference type="InterPro" id="IPR013656">
    <property type="entry name" value="PAS_4"/>
</dbReference>
<dbReference type="PANTHER" id="PTHR43065:SF10">
    <property type="entry name" value="PEROXIDE STRESS-ACTIVATED HISTIDINE KINASE MAK3"/>
    <property type="match status" value="1"/>
</dbReference>
<feature type="transmembrane region" description="Helical" evidence="9">
    <location>
        <begin position="119"/>
        <end position="137"/>
    </location>
</feature>
<evidence type="ECO:0000256" key="6">
    <source>
        <dbReference type="ARBA" id="ARBA00022777"/>
    </source>
</evidence>
<keyword evidence="9" id="KW-0812">Transmembrane</keyword>
<dbReference type="EC" id="2.7.13.3" evidence="2"/>
<dbReference type="Pfam" id="PF08448">
    <property type="entry name" value="PAS_4"/>
    <property type="match status" value="1"/>
</dbReference>
<feature type="transmembrane region" description="Helical" evidence="9">
    <location>
        <begin position="70"/>
        <end position="87"/>
    </location>
</feature>
<dbReference type="Proteomes" id="UP001060414">
    <property type="component" value="Chromosome"/>
</dbReference>
<feature type="domain" description="Histidine kinase" evidence="10">
    <location>
        <begin position="338"/>
        <end position="557"/>
    </location>
</feature>
<dbReference type="PROSITE" id="PS50109">
    <property type="entry name" value="HIS_KIN"/>
    <property type="match status" value="1"/>
</dbReference>
<dbReference type="InterPro" id="IPR003661">
    <property type="entry name" value="HisK_dim/P_dom"/>
</dbReference>
<feature type="transmembrane region" description="Helical" evidence="9">
    <location>
        <begin position="94"/>
        <end position="113"/>
    </location>
</feature>
<keyword evidence="3" id="KW-0597">Phosphoprotein</keyword>
<feature type="transmembrane region" description="Helical" evidence="9">
    <location>
        <begin position="6"/>
        <end position="28"/>
    </location>
</feature>
<accession>A0ABY5ZQ12</accession>
<name>A0ABY5ZQ12_9BACT</name>
<dbReference type="InterPro" id="IPR036097">
    <property type="entry name" value="HisK_dim/P_sf"/>
</dbReference>
<reference evidence="11" key="1">
    <citation type="journal article" date="2022" name="Environ. Microbiol.">
        <title>Geoalkalibacter halelectricus SAP #1 sp. nov. possessing extracellular electron transfer and mineral#reducing capabilities from a haloalkaline environment.</title>
        <authorList>
            <person name="Yadav S."/>
            <person name="Singh R."/>
            <person name="Sundharam S.S."/>
            <person name="Chaudhary S."/>
            <person name="Krishnamurthi S."/>
            <person name="Patil S.A."/>
        </authorList>
    </citation>
    <scope>NUCLEOTIDE SEQUENCE</scope>
    <source>
        <strain evidence="11">SAP-1</strain>
    </source>
</reference>
<evidence type="ECO:0000256" key="5">
    <source>
        <dbReference type="ARBA" id="ARBA00022741"/>
    </source>
</evidence>
<feature type="transmembrane region" description="Helical" evidence="9">
    <location>
        <begin position="35"/>
        <end position="58"/>
    </location>
</feature>
<evidence type="ECO:0000256" key="8">
    <source>
        <dbReference type="ARBA" id="ARBA00023012"/>
    </source>
</evidence>
<keyword evidence="7 11" id="KW-0067">ATP-binding</keyword>
<keyword evidence="4" id="KW-0808">Transferase</keyword>
<dbReference type="SMART" id="SM00388">
    <property type="entry name" value="HisKA"/>
    <property type="match status" value="1"/>
</dbReference>